<dbReference type="InParanoid" id="A0A671XXM4"/>
<dbReference type="GO" id="GO:0003677">
    <property type="term" value="F:DNA binding"/>
    <property type="evidence" value="ECO:0007669"/>
    <property type="project" value="UniProtKB-KW"/>
</dbReference>
<evidence type="ECO:0000256" key="1">
    <source>
        <dbReference type="ARBA" id="ARBA00022723"/>
    </source>
</evidence>
<keyword evidence="4" id="KW-0238">DNA-binding</keyword>
<evidence type="ECO:0000313" key="6">
    <source>
        <dbReference type="Ensembl" id="ENSSAUP00010054947.1"/>
    </source>
</evidence>
<dbReference type="GeneTree" id="ENSGT00990000206065"/>
<dbReference type="Proteomes" id="UP000472265">
    <property type="component" value="Chromosome 16"/>
</dbReference>
<evidence type="ECO:0000256" key="2">
    <source>
        <dbReference type="ARBA" id="ARBA00022771"/>
    </source>
</evidence>
<keyword evidence="2" id="KW-0863">Zinc-finger</keyword>
<keyword evidence="1" id="KW-0479">Metal-binding</keyword>
<evidence type="ECO:0000313" key="7">
    <source>
        <dbReference type="Proteomes" id="UP000472265"/>
    </source>
</evidence>
<dbReference type="SUPFAM" id="SSF57716">
    <property type="entry name" value="Glucocorticoid receptor-like (DNA-binding domain)"/>
    <property type="match status" value="1"/>
</dbReference>
<dbReference type="Ensembl" id="ENSSAUT00010057735.1">
    <property type="protein sequence ID" value="ENSSAUP00010054947.1"/>
    <property type="gene ID" value="ENSSAUG00010022615.1"/>
</dbReference>
<evidence type="ECO:0000259" key="5">
    <source>
        <dbReference type="Pfam" id="PF05485"/>
    </source>
</evidence>
<reference evidence="6" key="1">
    <citation type="submission" date="2021-04" db="EMBL/GenBank/DDBJ databases">
        <authorList>
            <consortium name="Wellcome Sanger Institute Data Sharing"/>
        </authorList>
    </citation>
    <scope>NUCLEOTIDE SEQUENCE [LARGE SCALE GENOMIC DNA]</scope>
</reference>
<dbReference type="AlphaFoldDB" id="A0A671XXM4"/>
<keyword evidence="3" id="KW-0862">Zinc</keyword>
<name>A0A671XXM4_SPAAU</name>
<dbReference type="GO" id="GO:0008270">
    <property type="term" value="F:zinc ion binding"/>
    <property type="evidence" value="ECO:0007669"/>
    <property type="project" value="UniProtKB-KW"/>
</dbReference>
<evidence type="ECO:0000256" key="3">
    <source>
        <dbReference type="ARBA" id="ARBA00022833"/>
    </source>
</evidence>
<dbReference type="InterPro" id="IPR006612">
    <property type="entry name" value="THAP_Znf"/>
</dbReference>
<sequence>MVNICHYPGDSFHRLPFRYGWTIVNRWLVLLNIDINKPTETLRQKSYRVCSAHFNKANFVLSKSPADPKNSLKTYLKKNEVPRVEKLATDSAELGKQTECGIFKTLSRSSTSSSGSTSSLGTGSGWAERKWLVDETKLLELFKTCSQCGTAIDEKKTSSHGESCPDQRKCPETIFSPVLQAYLLESIPHRHSYISYNNTHPIY</sequence>
<protein>
    <recommendedName>
        <fullName evidence="5">THAP-type domain-containing protein</fullName>
    </recommendedName>
</protein>
<reference evidence="6" key="3">
    <citation type="submission" date="2025-09" db="UniProtKB">
        <authorList>
            <consortium name="Ensembl"/>
        </authorList>
    </citation>
    <scope>IDENTIFICATION</scope>
</reference>
<proteinExistence type="predicted"/>
<evidence type="ECO:0000256" key="4">
    <source>
        <dbReference type="ARBA" id="ARBA00023125"/>
    </source>
</evidence>
<keyword evidence="7" id="KW-1185">Reference proteome</keyword>
<dbReference type="Pfam" id="PF05485">
    <property type="entry name" value="THAP"/>
    <property type="match status" value="1"/>
</dbReference>
<feature type="domain" description="THAP-type" evidence="5">
    <location>
        <begin position="11"/>
        <end position="84"/>
    </location>
</feature>
<accession>A0A671XXM4</accession>
<reference evidence="6" key="2">
    <citation type="submission" date="2025-08" db="UniProtKB">
        <authorList>
            <consortium name="Ensembl"/>
        </authorList>
    </citation>
    <scope>IDENTIFICATION</scope>
</reference>
<organism evidence="6 7">
    <name type="scientific">Sparus aurata</name>
    <name type="common">Gilthead sea bream</name>
    <dbReference type="NCBI Taxonomy" id="8175"/>
    <lineage>
        <taxon>Eukaryota</taxon>
        <taxon>Metazoa</taxon>
        <taxon>Chordata</taxon>
        <taxon>Craniata</taxon>
        <taxon>Vertebrata</taxon>
        <taxon>Euteleostomi</taxon>
        <taxon>Actinopterygii</taxon>
        <taxon>Neopterygii</taxon>
        <taxon>Teleostei</taxon>
        <taxon>Neoteleostei</taxon>
        <taxon>Acanthomorphata</taxon>
        <taxon>Eupercaria</taxon>
        <taxon>Spariformes</taxon>
        <taxon>Sparidae</taxon>
        <taxon>Sparus</taxon>
    </lineage>
</organism>